<feature type="domain" description="HTH iclR-type" evidence="4">
    <location>
        <begin position="9"/>
        <end position="71"/>
    </location>
</feature>
<dbReference type="SUPFAM" id="SSF46785">
    <property type="entry name" value="Winged helix' DNA-binding domain"/>
    <property type="match status" value="1"/>
</dbReference>
<protein>
    <submittedName>
        <fullName evidence="6">IclR family transcriptional regulator</fullName>
    </submittedName>
</protein>
<dbReference type="PROSITE" id="PS51078">
    <property type="entry name" value="ICLR_ED"/>
    <property type="match status" value="1"/>
</dbReference>
<evidence type="ECO:0000313" key="6">
    <source>
        <dbReference type="EMBL" id="KHF40159.1"/>
    </source>
</evidence>
<dbReference type="Pfam" id="PF01614">
    <property type="entry name" value="IclR_C"/>
    <property type="match status" value="1"/>
</dbReference>
<dbReference type="EMBL" id="JRJU01000011">
    <property type="protein sequence ID" value="KHF40159.1"/>
    <property type="molecule type" value="Genomic_DNA"/>
</dbReference>
<evidence type="ECO:0000313" key="7">
    <source>
        <dbReference type="Proteomes" id="UP000030832"/>
    </source>
</evidence>
<proteinExistence type="predicted"/>
<keyword evidence="3" id="KW-0804">Transcription</keyword>
<dbReference type="InterPro" id="IPR029016">
    <property type="entry name" value="GAF-like_dom_sf"/>
</dbReference>
<evidence type="ECO:0000256" key="3">
    <source>
        <dbReference type="ARBA" id="ARBA00023163"/>
    </source>
</evidence>
<accession>A0A0B0IJA9</accession>
<evidence type="ECO:0000256" key="1">
    <source>
        <dbReference type="ARBA" id="ARBA00023015"/>
    </source>
</evidence>
<dbReference type="RefSeq" id="WP_034628681.1">
    <property type="nucleotide sequence ID" value="NZ_JRJU01000011.1"/>
</dbReference>
<evidence type="ECO:0000256" key="2">
    <source>
        <dbReference type="ARBA" id="ARBA00023125"/>
    </source>
</evidence>
<dbReference type="InterPro" id="IPR036390">
    <property type="entry name" value="WH_DNA-bd_sf"/>
</dbReference>
<name>A0A0B0IJA9_9BACI</name>
<dbReference type="InterPro" id="IPR005471">
    <property type="entry name" value="Tscrpt_reg_IclR_N"/>
</dbReference>
<reference evidence="6 7" key="1">
    <citation type="submission" date="2014-09" db="EMBL/GenBank/DDBJ databases">
        <title>Genome sequencing and annotation of Bacillus Okhensis strain Kh10-101T.</title>
        <authorList>
            <person name="Prakash J.S."/>
        </authorList>
    </citation>
    <scope>NUCLEOTIDE SEQUENCE [LARGE SCALE GENOMIC DNA]</scope>
    <source>
        <strain evidence="7">Kh10-101T</strain>
    </source>
</reference>
<dbReference type="PROSITE" id="PS51077">
    <property type="entry name" value="HTH_ICLR"/>
    <property type="match status" value="1"/>
</dbReference>
<keyword evidence="1" id="KW-0805">Transcription regulation</keyword>
<dbReference type="Proteomes" id="UP000030832">
    <property type="component" value="Unassembled WGS sequence"/>
</dbReference>
<sequence length="263" mass="30182">MRELNLEPIQSVERAIQILNCFSYEKSELTIEDIMSKTNLAKTTTYRLLWTLERNYLIEYNQVTNRYRLGTGILEYSGVVLENLDIRREADPYLVKLHEDTGHSVILAQPQSESIQYLVRYDSEDGLQPNNFVGRRRILHNGAFGIVLLAFMEMSFVEKLLETFPLEARTPKTLTDRTKFIKRLQDIREYGYFVDVDETFIGYTAISAPIFNGQKQVIASVGISGPSFKMEGGKREELIDSIMNVASTISLKMGQGKHEYSNK</sequence>
<organism evidence="6 7">
    <name type="scientific">Halalkalibacter okhensis</name>
    <dbReference type="NCBI Taxonomy" id="333138"/>
    <lineage>
        <taxon>Bacteria</taxon>
        <taxon>Bacillati</taxon>
        <taxon>Bacillota</taxon>
        <taxon>Bacilli</taxon>
        <taxon>Bacillales</taxon>
        <taxon>Bacillaceae</taxon>
        <taxon>Halalkalibacter</taxon>
    </lineage>
</organism>
<dbReference type="InterPro" id="IPR036388">
    <property type="entry name" value="WH-like_DNA-bd_sf"/>
</dbReference>
<keyword evidence="7" id="KW-1185">Reference proteome</keyword>
<dbReference type="PANTHER" id="PTHR30136:SF24">
    <property type="entry name" value="HTH-TYPE TRANSCRIPTIONAL REPRESSOR ALLR"/>
    <property type="match status" value="1"/>
</dbReference>
<dbReference type="STRING" id="333138.LQ50_10430"/>
<dbReference type="InterPro" id="IPR014757">
    <property type="entry name" value="Tscrpt_reg_IclR_C"/>
</dbReference>
<dbReference type="InterPro" id="IPR050707">
    <property type="entry name" value="HTH_MetabolicPath_Reg"/>
</dbReference>
<evidence type="ECO:0000259" key="5">
    <source>
        <dbReference type="PROSITE" id="PS51078"/>
    </source>
</evidence>
<dbReference type="SUPFAM" id="SSF55781">
    <property type="entry name" value="GAF domain-like"/>
    <property type="match status" value="1"/>
</dbReference>
<dbReference type="GO" id="GO:0003700">
    <property type="term" value="F:DNA-binding transcription factor activity"/>
    <property type="evidence" value="ECO:0007669"/>
    <property type="project" value="TreeGrafter"/>
</dbReference>
<keyword evidence="2" id="KW-0238">DNA-binding</keyword>
<feature type="domain" description="IclR-ED" evidence="5">
    <location>
        <begin position="72"/>
        <end position="255"/>
    </location>
</feature>
<dbReference type="Gene3D" id="3.30.450.40">
    <property type="match status" value="1"/>
</dbReference>
<comment type="caution">
    <text evidence="6">The sequence shown here is derived from an EMBL/GenBank/DDBJ whole genome shotgun (WGS) entry which is preliminary data.</text>
</comment>
<dbReference type="eggNOG" id="COG1414">
    <property type="taxonomic scope" value="Bacteria"/>
</dbReference>
<dbReference type="GO" id="GO:0045892">
    <property type="term" value="P:negative regulation of DNA-templated transcription"/>
    <property type="evidence" value="ECO:0007669"/>
    <property type="project" value="UniProtKB-ARBA"/>
</dbReference>
<gene>
    <name evidence="6" type="ORF">LQ50_10430</name>
</gene>
<dbReference type="GO" id="GO:0003677">
    <property type="term" value="F:DNA binding"/>
    <property type="evidence" value="ECO:0007669"/>
    <property type="project" value="UniProtKB-KW"/>
</dbReference>
<dbReference type="Gene3D" id="1.10.10.10">
    <property type="entry name" value="Winged helix-like DNA-binding domain superfamily/Winged helix DNA-binding domain"/>
    <property type="match status" value="1"/>
</dbReference>
<dbReference type="SMART" id="SM00346">
    <property type="entry name" value="HTH_ICLR"/>
    <property type="match status" value="1"/>
</dbReference>
<dbReference type="OrthoDB" id="9791752at2"/>
<evidence type="ECO:0000259" key="4">
    <source>
        <dbReference type="PROSITE" id="PS51077"/>
    </source>
</evidence>
<dbReference type="Pfam" id="PF09339">
    <property type="entry name" value="HTH_IclR"/>
    <property type="match status" value="1"/>
</dbReference>
<dbReference type="PANTHER" id="PTHR30136">
    <property type="entry name" value="HELIX-TURN-HELIX TRANSCRIPTIONAL REGULATOR, ICLR FAMILY"/>
    <property type="match status" value="1"/>
</dbReference>
<dbReference type="AlphaFoldDB" id="A0A0B0IJA9"/>